<dbReference type="Proteomes" id="UP000000768">
    <property type="component" value="Chromosome 8"/>
</dbReference>
<evidence type="ECO:0000313" key="2">
    <source>
        <dbReference type="EMBL" id="OQU79072.1"/>
    </source>
</evidence>
<keyword evidence="3" id="KW-1185">Reference proteome</keyword>
<dbReference type="EMBL" id="CM000767">
    <property type="protein sequence ID" value="OQU79072.1"/>
    <property type="molecule type" value="Genomic_DNA"/>
</dbReference>
<evidence type="ECO:0000313" key="3">
    <source>
        <dbReference type="Proteomes" id="UP000000768"/>
    </source>
</evidence>
<reference evidence="3" key="2">
    <citation type="journal article" date="2018" name="Plant J.">
        <title>The Sorghum bicolor reference genome: improved assembly, gene annotations, a transcriptome atlas, and signatures of genome organization.</title>
        <authorList>
            <person name="McCormick R.F."/>
            <person name="Truong S.K."/>
            <person name="Sreedasyam A."/>
            <person name="Jenkins J."/>
            <person name="Shu S."/>
            <person name="Sims D."/>
            <person name="Kennedy M."/>
            <person name="Amirebrahimi M."/>
            <person name="Weers B.D."/>
            <person name="McKinley B."/>
            <person name="Mattison A."/>
            <person name="Morishige D.T."/>
            <person name="Grimwood J."/>
            <person name="Schmutz J."/>
            <person name="Mullet J.E."/>
        </authorList>
    </citation>
    <scope>NUCLEOTIDE SEQUENCE [LARGE SCALE GENOMIC DNA]</scope>
    <source>
        <strain evidence="3">cv. BTx623</strain>
    </source>
</reference>
<gene>
    <name evidence="2" type="ORF">SORBI_3008G091671</name>
</gene>
<sequence>MTDYKERDAGFYIRPRRTDPARRRPHHTSPACRRPRRTASARHRACSIVRFRRALCTWARGYYPSNCIEQLPCPMDSAAATSSPYLQHQSTAGSIGGSVHGGVISAASTASLHRAPQHDSMVVVAPSPYMYEENRSPQLSPSMIQDLTKIV</sequence>
<name>A0A1Z5R5M1_SORBI</name>
<accession>A0A1Z5R5M1</accession>
<dbReference type="Gramene" id="OQU79072">
    <property type="protein sequence ID" value="OQU79072"/>
    <property type="gene ID" value="SORBI_3008G091671"/>
</dbReference>
<feature type="region of interest" description="Disordered" evidence="1">
    <location>
        <begin position="1"/>
        <end position="37"/>
    </location>
</feature>
<reference evidence="2 3" key="1">
    <citation type="journal article" date="2009" name="Nature">
        <title>The Sorghum bicolor genome and the diversification of grasses.</title>
        <authorList>
            <person name="Paterson A.H."/>
            <person name="Bowers J.E."/>
            <person name="Bruggmann R."/>
            <person name="Dubchak I."/>
            <person name="Grimwood J."/>
            <person name="Gundlach H."/>
            <person name="Haberer G."/>
            <person name="Hellsten U."/>
            <person name="Mitros T."/>
            <person name="Poliakov A."/>
            <person name="Schmutz J."/>
            <person name="Spannagl M."/>
            <person name="Tang H."/>
            <person name="Wang X."/>
            <person name="Wicker T."/>
            <person name="Bharti A.K."/>
            <person name="Chapman J."/>
            <person name="Feltus F.A."/>
            <person name="Gowik U."/>
            <person name="Grigoriev I.V."/>
            <person name="Lyons E."/>
            <person name="Maher C.A."/>
            <person name="Martis M."/>
            <person name="Narechania A."/>
            <person name="Otillar R.P."/>
            <person name="Penning B.W."/>
            <person name="Salamov A.A."/>
            <person name="Wang Y."/>
            <person name="Zhang L."/>
            <person name="Carpita N.C."/>
            <person name="Freeling M."/>
            <person name="Gingle A.R."/>
            <person name="Hash C.T."/>
            <person name="Keller B."/>
            <person name="Klein P."/>
            <person name="Kresovich S."/>
            <person name="McCann M.C."/>
            <person name="Ming R."/>
            <person name="Peterson D.G."/>
            <person name="Mehboob-ur-Rahman"/>
            <person name="Ware D."/>
            <person name="Westhoff P."/>
            <person name="Mayer K.F."/>
            <person name="Messing J."/>
            <person name="Rokhsar D.S."/>
        </authorList>
    </citation>
    <scope>NUCLEOTIDE SEQUENCE [LARGE SCALE GENOMIC DNA]</scope>
    <source>
        <strain evidence="3">cv. BTx623</strain>
    </source>
</reference>
<proteinExistence type="predicted"/>
<dbReference type="AlphaFoldDB" id="A0A1Z5R5M1"/>
<dbReference type="InParanoid" id="A0A1Z5R5M1"/>
<feature type="compositionally biased region" description="Basic residues" evidence="1">
    <location>
        <begin position="23"/>
        <end position="37"/>
    </location>
</feature>
<protein>
    <submittedName>
        <fullName evidence="2">Uncharacterized protein</fullName>
    </submittedName>
</protein>
<evidence type="ECO:0000256" key="1">
    <source>
        <dbReference type="SAM" id="MobiDB-lite"/>
    </source>
</evidence>
<organism evidence="2 3">
    <name type="scientific">Sorghum bicolor</name>
    <name type="common">Sorghum</name>
    <name type="synonym">Sorghum vulgare</name>
    <dbReference type="NCBI Taxonomy" id="4558"/>
    <lineage>
        <taxon>Eukaryota</taxon>
        <taxon>Viridiplantae</taxon>
        <taxon>Streptophyta</taxon>
        <taxon>Embryophyta</taxon>
        <taxon>Tracheophyta</taxon>
        <taxon>Spermatophyta</taxon>
        <taxon>Magnoliopsida</taxon>
        <taxon>Liliopsida</taxon>
        <taxon>Poales</taxon>
        <taxon>Poaceae</taxon>
        <taxon>PACMAD clade</taxon>
        <taxon>Panicoideae</taxon>
        <taxon>Andropogonodae</taxon>
        <taxon>Andropogoneae</taxon>
        <taxon>Sorghinae</taxon>
        <taxon>Sorghum</taxon>
    </lineage>
</organism>